<dbReference type="EMBL" id="MHWB01000009">
    <property type="protein sequence ID" value="OHB01895.1"/>
    <property type="molecule type" value="Genomic_DNA"/>
</dbReference>
<proteinExistence type="predicted"/>
<dbReference type="InterPro" id="IPR015947">
    <property type="entry name" value="PUA-like_sf"/>
</dbReference>
<evidence type="ECO:0008006" key="3">
    <source>
        <dbReference type="Google" id="ProtNLM"/>
    </source>
</evidence>
<organism evidence="1 2">
    <name type="scientific">Candidatus Zambryskibacteria bacterium RIFCSPLOWO2_01_FULL_39_39</name>
    <dbReference type="NCBI Taxonomy" id="1802758"/>
    <lineage>
        <taxon>Bacteria</taxon>
        <taxon>Candidatus Zambryskiibacteriota</taxon>
    </lineage>
</organism>
<sequence>MKTWTLRFRAVDKKNFDELRSGIKAVETRAATIKYQPIEKGDTLIFVCGKDKFSKTISKKTHFKSIDAMFRKIPYKKIMPDLSSKEEAKKRYYSYPNYKEKIKEFGLLAFELK</sequence>
<reference evidence="1 2" key="1">
    <citation type="journal article" date="2016" name="Nat. Commun.">
        <title>Thousands of microbial genomes shed light on interconnected biogeochemical processes in an aquifer system.</title>
        <authorList>
            <person name="Anantharaman K."/>
            <person name="Brown C.T."/>
            <person name="Hug L.A."/>
            <person name="Sharon I."/>
            <person name="Castelle C.J."/>
            <person name="Probst A.J."/>
            <person name="Thomas B.C."/>
            <person name="Singh A."/>
            <person name="Wilkins M.J."/>
            <person name="Karaoz U."/>
            <person name="Brodie E.L."/>
            <person name="Williams K.H."/>
            <person name="Hubbard S.S."/>
            <person name="Banfield J.F."/>
        </authorList>
    </citation>
    <scope>NUCLEOTIDE SEQUENCE [LARGE SCALE GENOMIC DNA]</scope>
</reference>
<dbReference type="SUPFAM" id="SSF88697">
    <property type="entry name" value="PUA domain-like"/>
    <property type="match status" value="1"/>
</dbReference>
<comment type="caution">
    <text evidence="1">The sequence shown here is derived from an EMBL/GenBank/DDBJ whole genome shotgun (WGS) entry which is preliminary data.</text>
</comment>
<dbReference type="Proteomes" id="UP000177707">
    <property type="component" value="Unassembled WGS sequence"/>
</dbReference>
<name>A0A1G2TX62_9BACT</name>
<protein>
    <recommendedName>
        <fullName evidence="3">ASCH domain-containing protein</fullName>
    </recommendedName>
</protein>
<dbReference type="AlphaFoldDB" id="A0A1G2TX62"/>
<dbReference type="STRING" id="1802758.A3A96_00445"/>
<evidence type="ECO:0000313" key="2">
    <source>
        <dbReference type="Proteomes" id="UP000177707"/>
    </source>
</evidence>
<accession>A0A1G2TX62</accession>
<evidence type="ECO:0000313" key="1">
    <source>
        <dbReference type="EMBL" id="OHB01895.1"/>
    </source>
</evidence>
<gene>
    <name evidence="1" type="ORF">A3A96_00445</name>
</gene>
<dbReference type="Gene3D" id="2.30.130.30">
    <property type="entry name" value="Hypothetical protein"/>
    <property type="match status" value="1"/>
</dbReference>